<sequence>MSRIFTIFSDTNQNPTNPNTSTYNSGNGYKPHSYSNYEDAFRDVINGNLAQLRSFYNYTNDPTKLHNFRDYSNNNLLHAAVLAENVQIIKFLLEVDMNVNHKNRAGKTPWDLAIKSQNKEIILLFSDHKNPFVTANNDLHTKIKNLEDKNKQYDEQRNVLTDQAEGYRSEIVILKKNNKRLREENDENIIKISDLHTINVLLRNENNDLVQENKKLKLSNDNMMKAFQK</sequence>
<dbReference type="PROSITE" id="PS50088">
    <property type="entry name" value="ANK_REPEAT"/>
    <property type="match status" value="1"/>
</dbReference>
<reference evidence="3" key="1">
    <citation type="submission" date="2018-10" db="EMBL/GenBank/DDBJ databases">
        <title>Hidden diversity of soil giant viruses.</title>
        <authorList>
            <person name="Schulz F."/>
            <person name="Alteio L."/>
            <person name="Goudeau D."/>
            <person name="Ryan E.M."/>
            <person name="Malmstrom R.R."/>
            <person name="Blanchard J."/>
            <person name="Woyke T."/>
        </authorList>
    </citation>
    <scope>NUCLEOTIDE SEQUENCE</scope>
    <source>
        <strain evidence="3">TEV1</strain>
    </source>
</reference>
<organism evidence="3">
    <name type="scientific">Terrestrivirus sp</name>
    <dbReference type="NCBI Taxonomy" id="2487775"/>
    <lineage>
        <taxon>Viruses</taxon>
        <taxon>Varidnaviria</taxon>
        <taxon>Bamfordvirae</taxon>
        <taxon>Nucleocytoviricota</taxon>
        <taxon>Megaviricetes</taxon>
        <taxon>Imitervirales</taxon>
        <taxon>Mimiviridae</taxon>
        <taxon>Klosneuvirinae</taxon>
    </lineage>
</organism>
<protein>
    <submittedName>
        <fullName evidence="3">Uncharacterized protein</fullName>
    </submittedName>
</protein>
<accession>A0A3G4ZPZ3</accession>
<name>A0A3G4ZPZ3_9VIRU</name>
<dbReference type="EMBL" id="MK071980">
    <property type="protein sequence ID" value="AYV75519.1"/>
    <property type="molecule type" value="Genomic_DNA"/>
</dbReference>
<dbReference type="Gene3D" id="1.25.40.20">
    <property type="entry name" value="Ankyrin repeat-containing domain"/>
    <property type="match status" value="1"/>
</dbReference>
<gene>
    <name evidence="3" type="ORF">Terrestrivirus2_27</name>
</gene>
<dbReference type="InterPro" id="IPR036770">
    <property type="entry name" value="Ankyrin_rpt-contain_sf"/>
</dbReference>
<proteinExistence type="predicted"/>
<evidence type="ECO:0000256" key="2">
    <source>
        <dbReference type="SAM" id="MobiDB-lite"/>
    </source>
</evidence>
<dbReference type="SMART" id="SM00248">
    <property type="entry name" value="ANK"/>
    <property type="match status" value="2"/>
</dbReference>
<evidence type="ECO:0000313" key="3">
    <source>
        <dbReference type="EMBL" id="AYV75519.1"/>
    </source>
</evidence>
<keyword evidence="1" id="KW-0175">Coiled coil</keyword>
<evidence type="ECO:0000256" key="1">
    <source>
        <dbReference type="SAM" id="Coils"/>
    </source>
</evidence>
<feature type="coiled-coil region" evidence="1">
    <location>
        <begin position="136"/>
        <end position="222"/>
    </location>
</feature>
<dbReference type="InterPro" id="IPR002110">
    <property type="entry name" value="Ankyrin_rpt"/>
</dbReference>
<feature type="compositionally biased region" description="Low complexity" evidence="2">
    <location>
        <begin position="11"/>
        <end position="28"/>
    </location>
</feature>
<dbReference type="SUPFAM" id="SSF48403">
    <property type="entry name" value="Ankyrin repeat"/>
    <property type="match status" value="1"/>
</dbReference>
<feature type="region of interest" description="Disordered" evidence="2">
    <location>
        <begin position="9"/>
        <end position="28"/>
    </location>
</feature>
<dbReference type="Pfam" id="PF12796">
    <property type="entry name" value="Ank_2"/>
    <property type="match status" value="1"/>
</dbReference>